<feature type="compositionally biased region" description="Basic residues" evidence="1">
    <location>
        <begin position="215"/>
        <end position="238"/>
    </location>
</feature>
<dbReference type="CDD" id="cd06141">
    <property type="entry name" value="WRN_exo"/>
    <property type="match status" value="1"/>
</dbReference>
<evidence type="ECO:0000313" key="3">
    <source>
        <dbReference type="EMBL" id="HIW10983.1"/>
    </source>
</evidence>
<feature type="compositionally biased region" description="Polar residues" evidence="1">
    <location>
        <begin position="246"/>
        <end position="259"/>
    </location>
</feature>
<keyword evidence="3" id="KW-0540">Nuclease</keyword>
<dbReference type="AlphaFoldDB" id="A0A9D1TXX6"/>
<dbReference type="Gene3D" id="3.30.420.10">
    <property type="entry name" value="Ribonuclease H-like superfamily/Ribonuclease H"/>
    <property type="match status" value="1"/>
</dbReference>
<evidence type="ECO:0000256" key="1">
    <source>
        <dbReference type="SAM" id="MobiDB-lite"/>
    </source>
</evidence>
<dbReference type="InterPro" id="IPR002562">
    <property type="entry name" value="3'-5'_exonuclease_dom"/>
</dbReference>
<dbReference type="GO" id="GO:0003676">
    <property type="term" value="F:nucleic acid binding"/>
    <property type="evidence" value="ECO:0007669"/>
    <property type="project" value="InterPro"/>
</dbReference>
<gene>
    <name evidence="3" type="ORF">H9888_05705</name>
</gene>
<dbReference type="PANTHER" id="PTHR47765:SF2">
    <property type="entry name" value="EXONUCLEASE MUT-7 HOMOLOG"/>
    <property type="match status" value="1"/>
</dbReference>
<protein>
    <submittedName>
        <fullName evidence="3">3'-5' exonuclease domain-containing protein 2</fullName>
    </submittedName>
</protein>
<dbReference type="Pfam" id="PF01612">
    <property type="entry name" value="DNA_pol_A_exo1"/>
    <property type="match status" value="1"/>
</dbReference>
<reference evidence="3" key="1">
    <citation type="journal article" date="2021" name="PeerJ">
        <title>Extensive microbial diversity within the chicken gut microbiome revealed by metagenomics and culture.</title>
        <authorList>
            <person name="Gilroy R."/>
            <person name="Ravi A."/>
            <person name="Getino M."/>
            <person name="Pursley I."/>
            <person name="Horton D.L."/>
            <person name="Alikhan N.F."/>
            <person name="Baker D."/>
            <person name="Gharbi K."/>
            <person name="Hall N."/>
            <person name="Watson M."/>
            <person name="Adriaenssens E.M."/>
            <person name="Foster-Nyarko E."/>
            <person name="Jarju S."/>
            <person name="Secka A."/>
            <person name="Antonio M."/>
            <person name="Oren A."/>
            <person name="Chaudhuri R.R."/>
            <person name="La Ragione R."/>
            <person name="Hildebrand F."/>
            <person name="Pallen M.J."/>
        </authorList>
    </citation>
    <scope>NUCLEOTIDE SEQUENCE</scope>
    <source>
        <strain evidence="3">ChiBcec15-1070</strain>
    </source>
</reference>
<feature type="region of interest" description="Disordered" evidence="1">
    <location>
        <begin position="205"/>
        <end position="259"/>
    </location>
</feature>
<dbReference type="Proteomes" id="UP000823926">
    <property type="component" value="Unassembled WGS sequence"/>
</dbReference>
<name>A0A9D1TXX6_9BACT</name>
<comment type="caution">
    <text evidence="3">The sequence shown here is derived from an EMBL/GenBank/DDBJ whole genome shotgun (WGS) entry which is preliminary data.</text>
</comment>
<accession>A0A9D1TXX6</accession>
<dbReference type="GO" id="GO:0008408">
    <property type="term" value="F:3'-5' exonuclease activity"/>
    <property type="evidence" value="ECO:0007669"/>
    <property type="project" value="InterPro"/>
</dbReference>
<organism evidence="3 4">
    <name type="scientific">Candidatus Rikenella faecigallinarum</name>
    <dbReference type="NCBI Taxonomy" id="2838745"/>
    <lineage>
        <taxon>Bacteria</taxon>
        <taxon>Pseudomonadati</taxon>
        <taxon>Bacteroidota</taxon>
        <taxon>Bacteroidia</taxon>
        <taxon>Bacteroidales</taxon>
        <taxon>Rikenellaceae</taxon>
        <taxon>Rikenella</taxon>
    </lineage>
</organism>
<dbReference type="InterPro" id="IPR036397">
    <property type="entry name" value="RNaseH_sf"/>
</dbReference>
<evidence type="ECO:0000259" key="2">
    <source>
        <dbReference type="SMART" id="SM00474"/>
    </source>
</evidence>
<dbReference type="PANTHER" id="PTHR47765">
    <property type="entry name" value="3'-5' EXONUCLEASE DOMAIN-CONTAINING PROTEIN"/>
    <property type="match status" value="1"/>
</dbReference>
<keyword evidence="3" id="KW-0378">Hydrolase</keyword>
<evidence type="ECO:0000313" key="4">
    <source>
        <dbReference type="Proteomes" id="UP000823926"/>
    </source>
</evidence>
<dbReference type="EMBL" id="DXHL01000027">
    <property type="protein sequence ID" value="HIW10983.1"/>
    <property type="molecule type" value="Genomic_DNA"/>
</dbReference>
<dbReference type="InterPro" id="IPR012337">
    <property type="entry name" value="RNaseH-like_sf"/>
</dbReference>
<proteinExistence type="predicted"/>
<reference evidence="3" key="2">
    <citation type="submission" date="2021-04" db="EMBL/GenBank/DDBJ databases">
        <authorList>
            <person name="Gilroy R."/>
        </authorList>
    </citation>
    <scope>NUCLEOTIDE SEQUENCE</scope>
    <source>
        <strain evidence="3">ChiBcec15-1070</strain>
    </source>
</reference>
<dbReference type="SUPFAM" id="SSF53098">
    <property type="entry name" value="Ribonuclease H-like"/>
    <property type="match status" value="1"/>
</dbReference>
<dbReference type="InterPro" id="IPR052408">
    <property type="entry name" value="Exonuclease_MUT-7-like"/>
</dbReference>
<dbReference type="GO" id="GO:0006139">
    <property type="term" value="P:nucleobase-containing compound metabolic process"/>
    <property type="evidence" value="ECO:0007669"/>
    <property type="project" value="InterPro"/>
</dbReference>
<feature type="domain" description="3'-5' exonuclease" evidence="2">
    <location>
        <begin position="22"/>
        <end position="192"/>
    </location>
</feature>
<keyword evidence="3" id="KW-0269">Exonuclease</keyword>
<dbReference type="SMART" id="SM00474">
    <property type="entry name" value="35EXOc"/>
    <property type="match status" value="1"/>
</dbReference>
<sequence>MYQPTITNEEINEMPVGHFPGRVLVVDSEETMREAEAVLQGETLVGYDTETRPSFQKGLKYGMALVQISTADTALLFRVKQVPLSETIRAMLSSPDVIKVGAALRDDIRGMRQVAEFRPAGFVDLQAVVRRWGIEELSVKKMAAIILGIKVSKAQRLTNWEAVRLTEPQQDYAAMDAWVCREIYLRLQADDSALLAEAVRGLLQQQPEGEMPSGRKLHARRNKRNPSGARRRTRRKAAAQRTASADNPTTHLESTAQHD</sequence>